<accession>A0A9W6YGU8</accession>
<dbReference type="AlphaFoldDB" id="A0A9W6YGU8"/>
<evidence type="ECO:0000313" key="3">
    <source>
        <dbReference type="Proteomes" id="UP001165121"/>
    </source>
</evidence>
<gene>
    <name evidence="2" type="ORF">Pfra01_002873800</name>
</gene>
<evidence type="ECO:0000256" key="1">
    <source>
        <dbReference type="SAM" id="MobiDB-lite"/>
    </source>
</evidence>
<protein>
    <submittedName>
        <fullName evidence="2">Unnamed protein product</fullName>
    </submittedName>
</protein>
<name>A0A9W6YGU8_9STRA</name>
<sequence>MQEFPVPSLLDLMQLSTVEKDDVHLALDKCPLAEALQHCGDGDSRDDVIPPRKPERRAGLGAPPQLKMQGYVNQVVNPSKPGARRNT</sequence>
<evidence type="ECO:0000313" key="2">
    <source>
        <dbReference type="EMBL" id="GMF81479.1"/>
    </source>
</evidence>
<feature type="region of interest" description="Disordered" evidence="1">
    <location>
        <begin position="37"/>
        <end position="69"/>
    </location>
</feature>
<proteinExistence type="predicted"/>
<dbReference type="EMBL" id="BSXT01010642">
    <property type="protein sequence ID" value="GMF81479.1"/>
    <property type="molecule type" value="Genomic_DNA"/>
</dbReference>
<organism evidence="2 3">
    <name type="scientific">Phytophthora fragariaefolia</name>
    <dbReference type="NCBI Taxonomy" id="1490495"/>
    <lineage>
        <taxon>Eukaryota</taxon>
        <taxon>Sar</taxon>
        <taxon>Stramenopiles</taxon>
        <taxon>Oomycota</taxon>
        <taxon>Peronosporomycetes</taxon>
        <taxon>Peronosporales</taxon>
        <taxon>Peronosporaceae</taxon>
        <taxon>Phytophthora</taxon>
    </lineage>
</organism>
<comment type="caution">
    <text evidence="2">The sequence shown here is derived from an EMBL/GenBank/DDBJ whole genome shotgun (WGS) entry which is preliminary data.</text>
</comment>
<keyword evidence="3" id="KW-1185">Reference proteome</keyword>
<feature type="compositionally biased region" description="Basic and acidic residues" evidence="1">
    <location>
        <begin position="40"/>
        <end position="58"/>
    </location>
</feature>
<dbReference type="Proteomes" id="UP001165121">
    <property type="component" value="Unassembled WGS sequence"/>
</dbReference>
<reference evidence="2" key="1">
    <citation type="submission" date="2023-04" db="EMBL/GenBank/DDBJ databases">
        <title>Phytophthora fragariaefolia NBRC 109709.</title>
        <authorList>
            <person name="Ichikawa N."/>
            <person name="Sato H."/>
            <person name="Tonouchi N."/>
        </authorList>
    </citation>
    <scope>NUCLEOTIDE SEQUENCE</scope>
    <source>
        <strain evidence="2">NBRC 109709</strain>
    </source>
</reference>